<evidence type="ECO:0000256" key="8">
    <source>
        <dbReference type="ARBA" id="ARBA00023242"/>
    </source>
</evidence>
<evidence type="ECO:0000256" key="7">
    <source>
        <dbReference type="ARBA" id="ARBA00023163"/>
    </source>
</evidence>
<keyword evidence="7" id="KW-0804">Transcription</keyword>
<accession>A0A5J9VV00</accession>
<dbReference type="InterPro" id="IPR002913">
    <property type="entry name" value="START_lipid-bd_dom"/>
</dbReference>
<dbReference type="AlphaFoldDB" id="A0A5J9VV00"/>
<dbReference type="GO" id="GO:0008289">
    <property type="term" value="F:lipid binding"/>
    <property type="evidence" value="ECO:0007669"/>
    <property type="project" value="InterPro"/>
</dbReference>
<dbReference type="InterPro" id="IPR001356">
    <property type="entry name" value="HD"/>
</dbReference>
<comment type="similarity">
    <text evidence="2">Belongs to the HD-ZIP homeobox family. Class IV subfamily.</text>
</comment>
<feature type="domain" description="START" evidence="11">
    <location>
        <begin position="241"/>
        <end position="444"/>
    </location>
</feature>
<reference evidence="12 13" key="1">
    <citation type="journal article" date="2019" name="Sci. Rep.">
        <title>A high-quality genome of Eragrostis curvula grass provides insights into Poaceae evolution and supports new strategies to enhance forage quality.</title>
        <authorList>
            <person name="Carballo J."/>
            <person name="Santos B.A.C.M."/>
            <person name="Zappacosta D."/>
            <person name="Garbus I."/>
            <person name="Selva J.P."/>
            <person name="Gallo C.A."/>
            <person name="Diaz A."/>
            <person name="Albertini E."/>
            <person name="Caccamo M."/>
            <person name="Echenique V."/>
        </authorList>
    </citation>
    <scope>NUCLEOTIDE SEQUENCE [LARGE SCALE GENOMIC DNA]</scope>
    <source>
        <strain evidence="13">cv. Victoria</strain>
        <tissue evidence="12">Leaf</tissue>
    </source>
</reference>
<proteinExistence type="inferred from homology"/>
<evidence type="ECO:0000256" key="2">
    <source>
        <dbReference type="ARBA" id="ARBA00006789"/>
    </source>
</evidence>
<keyword evidence="3" id="KW-0805">Transcription regulation</keyword>
<dbReference type="Pfam" id="PF25797">
    <property type="entry name" value="PDF2_C"/>
    <property type="match status" value="1"/>
</dbReference>
<dbReference type="PANTHER" id="PTHR45654:SF37">
    <property type="entry name" value="HOMEODOMAIN LEUCINE ZIPPER FAMILY IV PROTEIN"/>
    <property type="match status" value="1"/>
</dbReference>
<protein>
    <recommendedName>
        <fullName evidence="11">START domain-containing protein</fullName>
    </recommendedName>
</protein>
<name>A0A5J9VV00_9POAL</name>
<feature type="compositionally biased region" description="Polar residues" evidence="10">
    <location>
        <begin position="18"/>
        <end position="30"/>
    </location>
</feature>
<dbReference type="GO" id="GO:0003677">
    <property type="term" value="F:DNA binding"/>
    <property type="evidence" value="ECO:0007669"/>
    <property type="project" value="UniProtKB-KW"/>
</dbReference>
<evidence type="ECO:0000256" key="3">
    <source>
        <dbReference type="ARBA" id="ARBA00023015"/>
    </source>
</evidence>
<dbReference type="Gramene" id="TVU39447">
    <property type="protein sequence ID" value="TVU39447"/>
    <property type="gene ID" value="EJB05_12867"/>
</dbReference>
<dbReference type="InterPro" id="IPR009057">
    <property type="entry name" value="Homeodomain-like_sf"/>
</dbReference>
<keyword evidence="8 9" id="KW-0539">Nucleus</keyword>
<dbReference type="PANTHER" id="PTHR45654">
    <property type="entry name" value="HOMEOBOX-LEUCINE ZIPPER PROTEIN MERISTEM L1"/>
    <property type="match status" value="1"/>
</dbReference>
<dbReference type="Pfam" id="PF00046">
    <property type="entry name" value="Homeodomain"/>
    <property type="match status" value="1"/>
</dbReference>
<feature type="compositionally biased region" description="Basic and acidic residues" evidence="10">
    <location>
        <begin position="1"/>
        <end position="14"/>
    </location>
</feature>
<comment type="subcellular location">
    <subcellularLocation>
        <location evidence="1 9">Nucleus</location>
    </subcellularLocation>
</comment>
<gene>
    <name evidence="12" type="ORF">EJB05_12867</name>
</gene>
<evidence type="ECO:0000313" key="13">
    <source>
        <dbReference type="Proteomes" id="UP000324897"/>
    </source>
</evidence>
<organism evidence="12 13">
    <name type="scientific">Eragrostis curvula</name>
    <name type="common">weeping love grass</name>
    <dbReference type="NCBI Taxonomy" id="38414"/>
    <lineage>
        <taxon>Eukaryota</taxon>
        <taxon>Viridiplantae</taxon>
        <taxon>Streptophyta</taxon>
        <taxon>Embryophyta</taxon>
        <taxon>Tracheophyta</taxon>
        <taxon>Spermatophyta</taxon>
        <taxon>Magnoliopsida</taxon>
        <taxon>Liliopsida</taxon>
        <taxon>Poales</taxon>
        <taxon>Poaceae</taxon>
        <taxon>PACMAD clade</taxon>
        <taxon>Chloridoideae</taxon>
        <taxon>Eragrostideae</taxon>
        <taxon>Eragrostidinae</taxon>
        <taxon>Eragrostis</taxon>
    </lineage>
</organism>
<evidence type="ECO:0000256" key="6">
    <source>
        <dbReference type="ARBA" id="ARBA00023155"/>
    </source>
</evidence>
<keyword evidence="6 9" id="KW-0371">Homeobox</keyword>
<dbReference type="Proteomes" id="UP000324897">
    <property type="component" value="Chromosome 4"/>
</dbReference>
<evidence type="ECO:0000256" key="1">
    <source>
        <dbReference type="ARBA" id="ARBA00004123"/>
    </source>
</evidence>
<evidence type="ECO:0000256" key="5">
    <source>
        <dbReference type="ARBA" id="ARBA00023125"/>
    </source>
</evidence>
<dbReference type="InterPro" id="IPR057993">
    <property type="entry name" value="HD-Zip_IV_C"/>
</dbReference>
<keyword evidence="13" id="KW-1185">Reference proteome</keyword>
<sequence length="739" mass="81772">MMKKGQEVDNKDGDLTIANDTTYQQRNNHASEMDALIGLQDQDYSSAEDDNDEDYCPVHEMSSRRVKQRHTPKQVQELEAAYQKCTHPNAKTQQALSSKTGLEIRQVKFGSRTVALRFRSSYYCINQMLQTKAHVQENKVLREENDALLADNSSLYQAMLMKSCFKCGAKPTPTELPVDKMHLILENERLNNEYLRASAVLNTLYRKTPTFRHSVSTSMLPVPLRCLQLRGNRYGYDFKTEATKVTGMVRGSTTDIVGILIDSARWSEMFPGIVASVIHGEVILGSLVAPSDGLIQLVSSHTGTFLLLAVNHDQGLANAELWVQSPRVPNRVVHFLRFSKMKTDKKWVVMDVSIDGLLGQDMRDVNLNNSPPVLATPTECRLLPSCCLIEDMNNGYCKVTWIVHAEYNDTTVPMMFKPLFFSGQALGACRWLTSLQRHCEYVNALHVRDTPAYINRLIDKNMLTMSAKGRRSILEMSHRMMASFYSAISGTISQGQNNVREWHDGSSSGSDAMGIEAVVRMVTWQNATNMLGETTCLVLSATATFWLPCIAPKCVFDYLCDVKSRGEWDVLVNSAEVKELVSITTGHQHCDIVSVLHPDVTYGTNGNLLMQEAYNDESSSLVVYSPIDKMSMGAIMNGGDHTSTFLLSSGFAILPDGCSKARHTLVAAPSSSNTLNGNNNAGGSLLTVALQTLIPGSQSGNLNTWAFDVVGHVISHTVKKIQTAVKADIVIPAACKTFK</sequence>
<dbReference type="Gene3D" id="1.10.10.60">
    <property type="entry name" value="Homeodomain-like"/>
    <property type="match status" value="1"/>
</dbReference>
<keyword evidence="5 9" id="KW-0238">DNA-binding</keyword>
<feature type="region of interest" description="Disordered" evidence="10">
    <location>
        <begin position="1"/>
        <end position="32"/>
    </location>
</feature>
<dbReference type="SUPFAM" id="SSF46689">
    <property type="entry name" value="Homeodomain-like"/>
    <property type="match status" value="1"/>
</dbReference>
<dbReference type="SUPFAM" id="SSF55961">
    <property type="entry name" value="Bet v1-like"/>
    <property type="match status" value="1"/>
</dbReference>
<dbReference type="OrthoDB" id="6159439at2759"/>
<dbReference type="Pfam" id="PF01852">
    <property type="entry name" value="START"/>
    <property type="match status" value="1"/>
</dbReference>
<evidence type="ECO:0000259" key="11">
    <source>
        <dbReference type="PROSITE" id="PS50848"/>
    </source>
</evidence>
<feature type="non-terminal residue" evidence="12">
    <location>
        <position position="1"/>
    </location>
</feature>
<dbReference type="EMBL" id="RWGY01000007">
    <property type="protein sequence ID" value="TVU39447.1"/>
    <property type="molecule type" value="Genomic_DNA"/>
</dbReference>
<evidence type="ECO:0000313" key="12">
    <source>
        <dbReference type="EMBL" id="TVU39447.1"/>
    </source>
</evidence>
<dbReference type="SMART" id="SM00389">
    <property type="entry name" value="HOX"/>
    <property type="match status" value="1"/>
</dbReference>
<evidence type="ECO:0000256" key="4">
    <source>
        <dbReference type="ARBA" id="ARBA00023054"/>
    </source>
</evidence>
<dbReference type="CDD" id="cd00086">
    <property type="entry name" value="homeodomain"/>
    <property type="match status" value="1"/>
</dbReference>
<dbReference type="PROSITE" id="PS50848">
    <property type="entry name" value="START"/>
    <property type="match status" value="1"/>
</dbReference>
<dbReference type="GO" id="GO:0005634">
    <property type="term" value="C:nucleus"/>
    <property type="evidence" value="ECO:0007669"/>
    <property type="project" value="UniProtKB-SubCell"/>
</dbReference>
<keyword evidence="4" id="KW-0175">Coiled coil</keyword>
<comment type="caution">
    <text evidence="12">The sequence shown here is derived from an EMBL/GenBank/DDBJ whole genome shotgun (WGS) entry which is preliminary data.</text>
</comment>
<dbReference type="InterPro" id="IPR042160">
    <property type="entry name" value="HD-Zip_IV"/>
</dbReference>
<evidence type="ECO:0000256" key="9">
    <source>
        <dbReference type="RuleBase" id="RU000682"/>
    </source>
</evidence>
<evidence type="ECO:0000256" key="10">
    <source>
        <dbReference type="SAM" id="MobiDB-lite"/>
    </source>
</evidence>